<evidence type="ECO:0000256" key="3">
    <source>
        <dbReference type="ARBA" id="ARBA00022691"/>
    </source>
</evidence>
<dbReference type="GO" id="GO:0032259">
    <property type="term" value="P:methylation"/>
    <property type="evidence" value="ECO:0007669"/>
    <property type="project" value="UniProtKB-KW"/>
</dbReference>
<gene>
    <name evidence="5" type="ORF">M7I_6899</name>
</gene>
<name>H0EVU2_GLAL7</name>
<keyword evidence="2" id="KW-0808">Transferase</keyword>
<feature type="domain" description="O-methyltransferase dimerisation" evidence="4">
    <location>
        <begin position="59"/>
        <end position="129"/>
    </location>
</feature>
<keyword evidence="3" id="KW-0949">S-adenosyl-L-methionine</keyword>
<keyword evidence="6" id="KW-1185">Reference proteome</keyword>
<dbReference type="HOGENOM" id="CLU_1806359_0_0_1"/>
<reference evidence="5 6" key="1">
    <citation type="journal article" date="2012" name="Eukaryot. Cell">
        <title>Genome sequence of the fungus Glarea lozoyensis: the first genome sequence of a species from the Helotiaceae family.</title>
        <authorList>
            <person name="Youssar L."/>
            <person name="Gruening B.A."/>
            <person name="Erxleben A."/>
            <person name="Guenther S."/>
            <person name="Huettel W."/>
        </authorList>
    </citation>
    <scope>NUCLEOTIDE SEQUENCE [LARGE SCALE GENOMIC DNA]</scope>
    <source>
        <strain evidence="6">ATCC 74030 / MF5533</strain>
    </source>
</reference>
<dbReference type="SUPFAM" id="SSF46785">
    <property type="entry name" value="Winged helix' DNA-binding domain"/>
    <property type="match status" value="1"/>
</dbReference>
<evidence type="ECO:0000256" key="2">
    <source>
        <dbReference type="ARBA" id="ARBA00022679"/>
    </source>
</evidence>
<dbReference type="InterPro" id="IPR036390">
    <property type="entry name" value="WH_DNA-bd_sf"/>
</dbReference>
<dbReference type="PANTHER" id="PTHR43712">
    <property type="entry name" value="PUTATIVE (AFU_ORTHOLOGUE AFUA_4G14580)-RELATED"/>
    <property type="match status" value="1"/>
</dbReference>
<dbReference type="Gene3D" id="1.10.10.10">
    <property type="entry name" value="Winged helix-like DNA-binding domain superfamily/Winged helix DNA-binding domain"/>
    <property type="match status" value="1"/>
</dbReference>
<comment type="caution">
    <text evidence="5">The sequence shown here is derived from an EMBL/GenBank/DDBJ whole genome shotgun (WGS) entry which is preliminary data.</text>
</comment>
<evidence type="ECO:0000256" key="1">
    <source>
        <dbReference type="ARBA" id="ARBA00022603"/>
    </source>
</evidence>
<protein>
    <recommendedName>
        <fullName evidence="4">O-methyltransferase dimerisation domain-containing protein</fullName>
    </recommendedName>
</protein>
<proteinExistence type="predicted"/>
<organism evidence="5 6">
    <name type="scientific">Glarea lozoyensis (strain ATCC 74030 / MF5533)</name>
    <dbReference type="NCBI Taxonomy" id="1104152"/>
    <lineage>
        <taxon>Eukaryota</taxon>
        <taxon>Fungi</taxon>
        <taxon>Dikarya</taxon>
        <taxon>Ascomycota</taxon>
        <taxon>Pezizomycotina</taxon>
        <taxon>Leotiomycetes</taxon>
        <taxon>Helotiales</taxon>
        <taxon>Helotiaceae</taxon>
        <taxon>Glarea</taxon>
    </lineage>
</organism>
<dbReference type="GO" id="GO:0008168">
    <property type="term" value="F:methyltransferase activity"/>
    <property type="evidence" value="ECO:0007669"/>
    <property type="project" value="UniProtKB-KW"/>
</dbReference>
<evidence type="ECO:0000313" key="6">
    <source>
        <dbReference type="Proteomes" id="UP000005446"/>
    </source>
</evidence>
<dbReference type="Pfam" id="PF08100">
    <property type="entry name" value="Dimerisation"/>
    <property type="match status" value="1"/>
</dbReference>
<dbReference type="GO" id="GO:0046983">
    <property type="term" value="F:protein dimerization activity"/>
    <property type="evidence" value="ECO:0007669"/>
    <property type="project" value="InterPro"/>
</dbReference>
<sequence length="143" mass="15894">MGSTESDVVSKAEAILAAAKKYNGNRQERYELMKQLDLLYLELEDPVDALMRQWTFMNTSTSLDVMVKMGAFEKMPKQGSITAEELGKLIKLPTGIVVRLMRMLTGTGVVALTGEDTYAHTPKSMAYLEGAAVDFFNLWSVYA</sequence>
<evidence type="ECO:0000313" key="5">
    <source>
        <dbReference type="EMBL" id="EHK97341.1"/>
    </source>
</evidence>
<dbReference type="InterPro" id="IPR036388">
    <property type="entry name" value="WH-like_DNA-bd_sf"/>
</dbReference>
<dbReference type="OrthoDB" id="1535081at2759"/>
<evidence type="ECO:0000259" key="4">
    <source>
        <dbReference type="Pfam" id="PF08100"/>
    </source>
</evidence>
<accession>H0EVU2</accession>
<dbReference type="EMBL" id="AGUE01000198">
    <property type="protein sequence ID" value="EHK97341.1"/>
    <property type="molecule type" value="Genomic_DNA"/>
</dbReference>
<keyword evidence="1" id="KW-0489">Methyltransferase</keyword>
<dbReference type="PANTHER" id="PTHR43712:SF2">
    <property type="entry name" value="O-METHYLTRANSFERASE CICE"/>
    <property type="match status" value="1"/>
</dbReference>
<dbReference type="Proteomes" id="UP000005446">
    <property type="component" value="Unassembled WGS sequence"/>
</dbReference>
<dbReference type="InParanoid" id="H0EVU2"/>
<dbReference type="AlphaFoldDB" id="H0EVU2"/>
<dbReference type="InterPro" id="IPR012967">
    <property type="entry name" value="COMT_dimerisation"/>
</dbReference>